<keyword evidence="2" id="KW-1185">Reference proteome</keyword>
<accession>A0A6G1BPV8</accession>
<proteinExistence type="predicted"/>
<name>A0A6G1BPV8_9ORYZ</name>
<evidence type="ECO:0000313" key="2">
    <source>
        <dbReference type="Proteomes" id="UP000479710"/>
    </source>
</evidence>
<evidence type="ECO:0000313" key="1">
    <source>
        <dbReference type="EMBL" id="KAF0889814.1"/>
    </source>
</evidence>
<organism evidence="1 2">
    <name type="scientific">Oryza meyeriana var. granulata</name>
    <dbReference type="NCBI Taxonomy" id="110450"/>
    <lineage>
        <taxon>Eukaryota</taxon>
        <taxon>Viridiplantae</taxon>
        <taxon>Streptophyta</taxon>
        <taxon>Embryophyta</taxon>
        <taxon>Tracheophyta</taxon>
        <taxon>Spermatophyta</taxon>
        <taxon>Magnoliopsida</taxon>
        <taxon>Liliopsida</taxon>
        <taxon>Poales</taxon>
        <taxon>Poaceae</taxon>
        <taxon>BOP clade</taxon>
        <taxon>Oryzoideae</taxon>
        <taxon>Oryzeae</taxon>
        <taxon>Oryzinae</taxon>
        <taxon>Oryza</taxon>
        <taxon>Oryza meyeriana</taxon>
    </lineage>
</organism>
<sequence length="83" mass="9009">MKVRVAPRRRCHPELHEGSISLTDDDGGAQQSQCLLELHVGGRGRTGVGPPQPMKYALLHGANAIRSSVEWPEAGLMIDPLGW</sequence>
<reference evidence="1 2" key="1">
    <citation type="submission" date="2019-11" db="EMBL/GenBank/DDBJ databases">
        <title>Whole genome sequence of Oryza granulata.</title>
        <authorList>
            <person name="Li W."/>
        </authorList>
    </citation>
    <scope>NUCLEOTIDE SEQUENCE [LARGE SCALE GENOMIC DNA]</scope>
    <source>
        <strain evidence="2">cv. Menghai</strain>
        <tissue evidence="1">Leaf</tissue>
    </source>
</reference>
<dbReference type="AlphaFoldDB" id="A0A6G1BPV8"/>
<gene>
    <name evidence="1" type="ORF">E2562_032868</name>
</gene>
<comment type="caution">
    <text evidence="1">The sequence shown here is derived from an EMBL/GenBank/DDBJ whole genome shotgun (WGS) entry which is preliminary data.</text>
</comment>
<dbReference type="EMBL" id="SPHZ02000012">
    <property type="protein sequence ID" value="KAF0889814.1"/>
    <property type="molecule type" value="Genomic_DNA"/>
</dbReference>
<dbReference type="Proteomes" id="UP000479710">
    <property type="component" value="Unassembled WGS sequence"/>
</dbReference>
<protein>
    <submittedName>
        <fullName evidence="1">Uncharacterized protein</fullName>
    </submittedName>
</protein>